<evidence type="ECO:0000256" key="4">
    <source>
        <dbReference type="ARBA" id="ARBA00023002"/>
    </source>
</evidence>
<dbReference type="PANTHER" id="PTHR11540:SF16">
    <property type="entry name" value="MALATE DEHYDROGENASE, MITOCHONDRIAL"/>
    <property type="match status" value="1"/>
</dbReference>
<evidence type="ECO:0000313" key="10">
    <source>
        <dbReference type="RefSeq" id="XP_018326694.1"/>
    </source>
</evidence>
<dbReference type="InterPro" id="IPR036291">
    <property type="entry name" value="NAD(P)-bd_dom_sf"/>
</dbReference>
<dbReference type="InterPro" id="IPR015955">
    <property type="entry name" value="Lactate_DH/Glyco_Ohase_4_C"/>
</dbReference>
<dbReference type="Pfam" id="PF02866">
    <property type="entry name" value="Ldh_1_C"/>
    <property type="match status" value="1"/>
</dbReference>
<keyword evidence="4" id="KW-0560">Oxidoreductase</keyword>
<dbReference type="PANTHER" id="PTHR11540">
    <property type="entry name" value="MALATE AND LACTATE DEHYDROGENASE"/>
    <property type="match status" value="1"/>
</dbReference>
<evidence type="ECO:0000256" key="1">
    <source>
        <dbReference type="ARBA" id="ARBA00012995"/>
    </source>
</evidence>
<proteinExistence type="predicted"/>
<sequence>MRFSKFPVLPKIIKLTIRNITRSVAIKPYIANSPPKPLIVTLTGSHSRTGHHIGLILKQYPVIDELRLFDFNERIRKVVADLNLIDGSTVVKAYSGVNELKPAIENAHIIVVCPEEKKTITRKEELLFDVYVEDVRNIALFTSEFNPKAIFCIATQPVNSLVPMVSEEYKKSRNYDYRKIIGVTTVDVLRANTEVARCLNIDPNIIFCPVIGGSSSKSTVALLSYVKQLSKLRCYNKALFHELQSHIADIEPSIMMAKNDDNDRTPQTSRAYAIAQFVMQVCRGLKGACNCVECAFVKQVGRPSEYLSYMSTVIKLGPRGVEKVYMPRLSLWEGERLSVVVSNIRNDIERGISYVHGYQFPKTEKSSEYSCDILIAEPVTNMSTLDVELTPRSRPMPDKPKRNPRYFYS</sequence>
<feature type="compositionally biased region" description="Basic and acidic residues" evidence="6">
    <location>
        <begin position="389"/>
        <end position="401"/>
    </location>
</feature>
<dbReference type="Pfam" id="PF00056">
    <property type="entry name" value="Ldh_1_N"/>
    <property type="match status" value="1"/>
</dbReference>
<dbReference type="RefSeq" id="XP_018326694.1">
    <property type="nucleotide sequence ID" value="XM_018471192.1"/>
</dbReference>
<dbReference type="Proteomes" id="UP000192223">
    <property type="component" value="Unplaced"/>
</dbReference>
<dbReference type="GO" id="GO:0005739">
    <property type="term" value="C:mitochondrion"/>
    <property type="evidence" value="ECO:0007669"/>
    <property type="project" value="TreeGrafter"/>
</dbReference>
<dbReference type="InterPro" id="IPR022383">
    <property type="entry name" value="Lactate/malate_DH_C"/>
</dbReference>
<evidence type="ECO:0000313" key="9">
    <source>
        <dbReference type="Proteomes" id="UP000192223"/>
    </source>
</evidence>
<dbReference type="AlphaFoldDB" id="A0A1W4WS09"/>
<dbReference type="Gene3D" id="3.90.110.10">
    <property type="entry name" value="Lactate dehydrogenase/glycoside hydrolase, family 4, C-terminal"/>
    <property type="match status" value="1"/>
</dbReference>
<feature type="region of interest" description="Disordered" evidence="6">
    <location>
        <begin position="389"/>
        <end position="409"/>
    </location>
</feature>
<dbReference type="GO" id="GO:0030060">
    <property type="term" value="F:L-malate dehydrogenase (NAD+) activity"/>
    <property type="evidence" value="ECO:0007669"/>
    <property type="project" value="UniProtKB-EC"/>
</dbReference>
<dbReference type="SUPFAM" id="SSF56327">
    <property type="entry name" value="LDH C-terminal domain-like"/>
    <property type="match status" value="1"/>
</dbReference>
<dbReference type="SUPFAM" id="SSF51735">
    <property type="entry name" value="NAD(P)-binding Rossmann-fold domains"/>
    <property type="match status" value="1"/>
</dbReference>
<accession>A0A1W4WS09</accession>
<dbReference type="STRING" id="224129.A0A1W4WS09"/>
<dbReference type="InterPro" id="IPR001236">
    <property type="entry name" value="Lactate/malate_DH_N"/>
</dbReference>
<dbReference type="KEGG" id="apln:108737990"/>
<evidence type="ECO:0000259" key="7">
    <source>
        <dbReference type="Pfam" id="PF00056"/>
    </source>
</evidence>
<feature type="domain" description="Lactate/malate dehydrogenase N-terminal" evidence="7">
    <location>
        <begin position="40"/>
        <end position="182"/>
    </location>
</feature>
<evidence type="ECO:0000256" key="2">
    <source>
        <dbReference type="ARBA" id="ARBA00016075"/>
    </source>
</evidence>
<reference evidence="10" key="1">
    <citation type="submission" date="2025-08" db="UniProtKB">
        <authorList>
            <consortium name="RefSeq"/>
        </authorList>
    </citation>
    <scope>IDENTIFICATION</scope>
    <source>
        <tissue evidence="10">Entire body</tissue>
    </source>
</reference>
<feature type="domain" description="Lactate/malate dehydrogenase C-terminal" evidence="8">
    <location>
        <begin position="184"/>
        <end position="352"/>
    </location>
</feature>
<dbReference type="EC" id="1.1.1.37" evidence="1"/>
<keyword evidence="3" id="KW-0816">Tricarboxylic acid cycle</keyword>
<evidence type="ECO:0000256" key="5">
    <source>
        <dbReference type="ARBA" id="ARBA00023027"/>
    </source>
</evidence>
<dbReference type="InParanoid" id="A0A1W4WS09"/>
<dbReference type="Gene3D" id="3.40.50.720">
    <property type="entry name" value="NAD(P)-binding Rossmann-like Domain"/>
    <property type="match status" value="1"/>
</dbReference>
<dbReference type="GO" id="GO:0006099">
    <property type="term" value="P:tricarboxylic acid cycle"/>
    <property type="evidence" value="ECO:0007669"/>
    <property type="project" value="UniProtKB-KW"/>
</dbReference>
<gene>
    <name evidence="10" type="primary">LOC108737990</name>
</gene>
<name>A0A1W4WS09_AGRPL</name>
<protein>
    <recommendedName>
        <fullName evidence="2">Malate dehydrogenase, mitochondrial</fullName>
        <ecNumber evidence="1">1.1.1.37</ecNumber>
    </recommendedName>
</protein>
<evidence type="ECO:0000259" key="8">
    <source>
        <dbReference type="Pfam" id="PF02866"/>
    </source>
</evidence>
<evidence type="ECO:0000256" key="3">
    <source>
        <dbReference type="ARBA" id="ARBA00022532"/>
    </source>
</evidence>
<dbReference type="GeneID" id="108737990"/>
<dbReference type="OrthoDB" id="6626850at2759"/>
<keyword evidence="9" id="KW-1185">Reference proteome</keyword>
<evidence type="ECO:0000256" key="6">
    <source>
        <dbReference type="SAM" id="MobiDB-lite"/>
    </source>
</evidence>
<organism evidence="9 10">
    <name type="scientific">Agrilus planipennis</name>
    <name type="common">Emerald ash borer</name>
    <name type="synonym">Agrilus marcopoli</name>
    <dbReference type="NCBI Taxonomy" id="224129"/>
    <lineage>
        <taxon>Eukaryota</taxon>
        <taxon>Metazoa</taxon>
        <taxon>Ecdysozoa</taxon>
        <taxon>Arthropoda</taxon>
        <taxon>Hexapoda</taxon>
        <taxon>Insecta</taxon>
        <taxon>Pterygota</taxon>
        <taxon>Neoptera</taxon>
        <taxon>Endopterygota</taxon>
        <taxon>Coleoptera</taxon>
        <taxon>Polyphaga</taxon>
        <taxon>Elateriformia</taxon>
        <taxon>Buprestoidea</taxon>
        <taxon>Buprestidae</taxon>
        <taxon>Agrilinae</taxon>
        <taxon>Agrilus</taxon>
    </lineage>
</organism>
<keyword evidence="5" id="KW-0520">NAD</keyword>